<sequence length="209" mass="23079">MAEQTTRVDFWFDPSCPWAWMTSRWVDEVSTHRDLDVTWHIMSLAILNENNDMDDAHRAFFPRALRYAQLVAAVKELKGQEFVKPLYDALGTRIHLGQRSDVDAIIAESLEEAGLPADLANEAPDAAAGEPFRFESELRASHSSGIDLVGQDVGTPILSVDGIAFFGPVISPAPTGEIALTLWDGIVAAASFDGFFELKRSRTRDPIFS</sequence>
<accession>A0A3E0VZR3</accession>
<dbReference type="SUPFAM" id="SSF52833">
    <property type="entry name" value="Thioredoxin-like"/>
    <property type="match status" value="1"/>
</dbReference>
<dbReference type="OrthoDB" id="4125991at2"/>
<dbReference type="CDD" id="cd02972">
    <property type="entry name" value="DsbA_family"/>
    <property type="match status" value="1"/>
</dbReference>
<protein>
    <submittedName>
        <fullName evidence="1">Disulfide bond formation protein DsbA</fullName>
    </submittedName>
</protein>
<dbReference type="RefSeq" id="WP_116282496.1">
    <property type="nucleotide sequence ID" value="NZ_NBXA01000014.1"/>
</dbReference>
<dbReference type="Pfam" id="PF22234">
    <property type="entry name" value="Rv2466c-like"/>
    <property type="match status" value="1"/>
</dbReference>
<name>A0A3E0VZR3_9MICO</name>
<dbReference type="InterPro" id="IPR036249">
    <property type="entry name" value="Thioredoxin-like_sf"/>
</dbReference>
<evidence type="ECO:0000313" key="1">
    <source>
        <dbReference type="EMBL" id="RFA14297.1"/>
    </source>
</evidence>
<dbReference type="Proteomes" id="UP000256709">
    <property type="component" value="Unassembled WGS sequence"/>
</dbReference>
<dbReference type="EMBL" id="NBXA01000014">
    <property type="protein sequence ID" value="RFA14297.1"/>
    <property type="molecule type" value="Genomic_DNA"/>
</dbReference>
<comment type="caution">
    <text evidence="1">The sequence shown here is derived from an EMBL/GenBank/DDBJ whole genome shotgun (WGS) entry which is preliminary data.</text>
</comment>
<organism evidence="1 2">
    <name type="scientific">Subtercola boreus</name>
    <dbReference type="NCBI Taxonomy" id="120213"/>
    <lineage>
        <taxon>Bacteria</taxon>
        <taxon>Bacillati</taxon>
        <taxon>Actinomycetota</taxon>
        <taxon>Actinomycetes</taxon>
        <taxon>Micrococcales</taxon>
        <taxon>Microbacteriaceae</taxon>
        <taxon>Subtercola</taxon>
    </lineage>
</organism>
<reference evidence="1 2" key="1">
    <citation type="submission" date="2017-04" db="EMBL/GenBank/DDBJ databases">
        <title>Comparative genome analysis of Subtercola boreus.</title>
        <authorList>
            <person name="Cho Y.-J."/>
            <person name="Cho A."/>
            <person name="Kim O.-S."/>
            <person name="Lee J.-I."/>
        </authorList>
    </citation>
    <scope>NUCLEOTIDE SEQUENCE [LARGE SCALE GENOMIC DNA]</scope>
    <source>
        <strain evidence="1 2">P27444</strain>
    </source>
</reference>
<dbReference type="InterPro" id="IPR053977">
    <property type="entry name" value="Rv2466c-like"/>
</dbReference>
<gene>
    <name evidence="1" type="ORF">B7R21_06855</name>
</gene>
<evidence type="ECO:0000313" key="2">
    <source>
        <dbReference type="Proteomes" id="UP000256709"/>
    </source>
</evidence>
<dbReference type="Gene3D" id="3.40.30.10">
    <property type="entry name" value="Glutaredoxin"/>
    <property type="match status" value="1"/>
</dbReference>
<proteinExistence type="predicted"/>
<dbReference type="AlphaFoldDB" id="A0A3E0VZR3"/>